<keyword evidence="14" id="KW-1185">Reference proteome</keyword>
<dbReference type="InterPro" id="IPR022998">
    <property type="entry name" value="ThiamineP_synth_TenI"/>
</dbReference>
<dbReference type="AlphaFoldDB" id="A0A4R3XRX8"/>
<evidence type="ECO:0000256" key="11">
    <source>
        <dbReference type="RuleBase" id="RU004253"/>
    </source>
</evidence>
<evidence type="ECO:0000256" key="10">
    <source>
        <dbReference type="RuleBase" id="RU003826"/>
    </source>
</evidence>
<dbReference type="HAMAP" id="MF_00097">
    <property type="entry name" value="TMP_synthase"/>
    <property type="match status" value="1"/>
</dbReference>
<dbReference type="InterPro" id="IPR013785">
    <property type="entry name" value="Aldolase_TIM"/>
</dbReference>
<dbReference type="NCBIfam" id="TIGR00693">
    <property type="entry name" value="thiE"/>
    <property type="match status" value="1"/>
</dbReference>
<evidence type="ECO:0000256" key="3">
    <source>
        <dbReference type="ARBA" id="ARBA00022723"/>
    </source>
</evidence>
<feature type="binding site" evidence="9">
    <location>
        <position position="90"/>
    </location>
    <ligand>
        <name>Mg(2+)</name>
        <dbReference type="ChEBI" id="CHEBI:18420"/>
    </ligand>
</feature>
<comment type="catalytic activity">
    <reaction evidence="8 9 10">
        <text>2-[(2R,5Z)-2-carboxy-4-methylthiazol-5(2H)-ylidene]ethyl phosphate + 4-amino-2-methyl-5-(diphosphooxymethyl)pyrimidine + 2 H(+) = thiamine phosphate + CO2 + diphosphate</text>
        <dbReference type="Rhea" id="RHEA:47844"/>
        <dbReference type="ChEBI" id="CHEBI:15378"/>
        <dbReference type="ChEBI" id="CHEBI:16526"/>
        <dbReference type="ChEBI" id="CHEBI:33019"/>
        <dbReference type="ChEBI" id="CHEBI:37575"/>
        <dbReference type="ChEBI" id="CHEBI:57841"/>
        <dbReference type="ChEBI" id="CHEBI:62899"/>
        <dbReference type="EC" id="2.5.1.3"/>
    </reaction>
</comment>
<comment type="catalytic activity">
    <reaction evidence="7 9 10">
        <text>2-(2-carboxy-4-methylthiazol-5-yl)ethyl phosphate + 4-amino-2-methyl-5-(diphosphooxymethyl)pyrimidine + 2 H(+) = thiamine phosphate + CO2 + diphosphate</text>
        <dbReference type="Rhea" id="RHEA:47848"/>
        <dbReference type="ChEBI" id="CHEBI:15378"/>
        <dbReference type="ChEBI" id="CHEBI:16526"/>
        <dbReference type="ChEBI" id="CHEBI:33019"/>
        <dbReference type="ChEBI" id="CHEBI:37575"/>
        <dbReference type="ChEBI" id="CHEBI:57841"/>
        <dbReference type="ChEBI" id="CHEBI:62890"/>
        <dbReference type="EC" id="2.5.1.3"/>
    </reaction>
</comment>
<evidence type="ECO:0000313" key="13">
    <source>
        <dbReference type="EMBL" id="TCV82375.1"/>
    </source>
</evidence>
<feature type="binding site" evidence="9">
    <location>
        <position position="109"/>
    </location>
    <ligand>
        <name>4-amino-2-methyl-5-(diphosphooxymethyl)pyrimidine</name>
        <dbReference type="ChEBI" id="CHEBI:57841"/>
    </ligand>
</feature>
<comment type="cofactor">
    <cofactor evidence="9">
        <name>Mg(2+)</name>
        <dbReference type="ChEBI" id="CHEBI:18420"/>
    </cofactor>
    <text evidence="9">Binds 1 Mg(2+) ion per subunit.</text>
</comment>
<dbReference type="GO" id="GO:0004789">
    <property type="term" value="F:thiamine-phosphate diphosphorylase activity"/>
    <property type="evidence" value="ECO:0007669"/>
    <property type="project" value="UniProtKB-UniRule"/>
</dbReference>
<dbReference type="GO" id="GO:0009229">
    <property type="term" value="P:thiamine diphosphate biosynthetic process"/>
    <property type="evidence" value="ECO:0007669"/>
    <property type="project" value="UniProtKB-UniRule"/>
</dbReference>
<dbReference type="Gene3D" id="3.20.20.70">
    <property type="entry name" value="Aldolase class I"/>
    <property type="match status" value="1"/>
</dbReference>
<keyword evidence="2 9" id="KW-0808">Transferase</keyword>
<accession>A0A4R3XRX8</accession>
<dbReference type="UniPathway" id="UPA00060">
    <property type="reaction ID" value="UER00141"/>
</dbReference>
<dbReference type="SUPFAM" id="SSF51391">
    <property type="entry name" value="Thiamin phosphate synthase"/>
    <property type="match status" value="1"/>
</dbReference>
<evidence type="ECO:0000259" key="12">
    <source>
        <dbReference type="Pfam" id="PF02581"/>
    </source>
</evidence>
<evidence type="ECO:0000256" key="4">
    <source>
        <dbReference type="ARBA" id="ARBA00022842"/>
    </source>
</evidence>
<evidence type="ECO:0000256" key="6">
    <source>
        <dbReference type="ARBA" id="ARBA00047334"/>
    </source>
</evidence>
<dbReference type="EMBL" id="SMCO01000021">
    <property type="protein sequence ID" value="TCV82375.1"/>
    <property type="molecule type" value="Genomic_DNA"/>
</dbReference>
<feature type="binding site" evidence="9">
    <location>
        <position position="71"/>
    </location>
    <ligand>
        <name>Mg(2+)</name>
        <dbReference type="ChEBI" id="CHEBI:18420"/>
    </ligand>
</feature>
<dbReference type="EC" id="2.5.1.3" evidence="9"/>
<feature type="binding site" evidence="9">
    <location>
        <begin position="136"/>
        <end position="138"/>
    </location>
    <ligand>
        <name>2-[(2R,5Z)-2-carboxy-4-methylthiazol-5(2H)-ylidene]ethyl phosphate</name>
        <dbReference type="ChEBI" id="CHEBI:62899"/>
    </ligand>
</feature>
<evidence type="ECO:0000256" key="2">
    <source>
        <dbReference type="ARBA" id="ARBA00022679"/>
    </source>
</evidence>
<evidence type="ECO:0000256" key="7">
    <source>
        <dbReference type="ARBA" id="ARBA00047851"/>
    </source>
</evidence>
<feature type="domain" description="Thiamine phosphate synthase/TenI" evidence="12">
    <location>
        <begin position="9"/>
        <end position="189"/>
    </location>
</feature>
<dbReference type="Proteomes" id="UP000295367">
    <property type="component" value="Unassembled WGS sequence"/>
</dbReference>
<sequence>MMMPKIKGLYAITPDWTDTEKLLHATRSLLEGGASAIQYRNKSDDVALQHAQASELIQLCHSFKVPLIINDNLRLADLTDADGLHLGAEDASIREARFILGPDKIIGISCYDRLDRAKEAEQQGAGYVAFGSFFASPTKPNAVNAPLFLLEEAKRVLHIPVVAIGGITLDNANLLVKAGADAVAVISALYESNDLHASAANFTSLFHRPDQIQ</sequence>
<feature type="binding site" evidence="9">
    <location>
        <position position="166"/>
    </location>
    <ligand>
        <name>2-[(2R,5Z)-2-carboxy-4-methylthiazol-5(2H)-ylidene]ethyl phosphate</name>
        <dbReference type="ChEBI" id="CHEBI:62899"/>
    </ligand>
</feature>
<gene>
    <name evidence="9" type="primary">thiE</name>
    <name evidence="13" type="ORF">EDC63_1219</name>
</gene>
<dbReference type="PANTHER" id="PTHR20857">
    <property type="entry name" value="THIAMINE-PHOSPHATE PYROPHOSPHORYLASE"/>
    <property type="match status" value="1"/>
</dbReference>
<keyword evidence="3 9" id="KW-0479">Metal-binding</keyword>
<dbReference type="InterPro" id="IPR036206">
    <property type="entry name" value="ThiamineP_synth_sf"/>
</dbReference>
<evidence type="ECO:0000256" key="9">
    <source>
        <dbReference type="HAMAP-Rule" id="MF_00097"/>
    </source>
</evidence>
<protein>
    <recommendedName>
        <fullName evidence="9">Thiamine-phosphate synthase</fullName>
        <shortName evidence="9">TP synthase</shortName>
        <shortName evidence="9">TPS</shortName>
        <ecNumber evidence="9">2.5.1.3</ecNumber>
    </recommendedName>
    <alternativeName>
        <fullName evidence="9">Thiamine-phosphate pyrophosphorylase</fullName>
        <shortName evidence="9">TMP pyrophosphorylase</shortName>
        <shortName evidence="9">TMP-PPase</shortName>
    </alternativeName>
</protein>
<keyword evidence="4 9" id="KW-0460">Magnesium</keyword>
<comment type="caution">
    <text evidence="13">The sequence shown here is derived from an EMBL/GenBank/DDBJ whole genome shotgun (WGS) entry which is preliminary data.</text>
</comment>
<evidence type="ECO:0000313" key="14">
    <source>
        <dbReference type="Proteomes" id="UP000295367"/>
    </source>
</evidence>
<comment type="similarity">
    <text evidence="9 10">Belongs to the thiamine-phosphate synthase family.</text>
</comment>
<dbReference type="Pfam" id="PF02581">
    <property type="entry name" value="TMP-TENI"/>
    <property type="match status" value="1"/>
</dbReference>
<feature type="binding site" evidence="9">
    <location>
        <position position="70"/>
    </location>
    <ligand>
        <name>4-amino-2-methyl-5-(diphosphooxymethyl)pyrimidine</name>
        <dbReference type="ChEBI" id="CHEBI:57841"/>
    </ligand>
</feature>
<evidence type="ECO:0000256" key="8">
    <source>
        <dbReference type="ARBA" id="ARBA00047883"/>
    </source>
</evidence>
<comment type="function">
    <text evidence="9">Condenses 4-methyl-5-(beta-hydroxyethyl)thiazole monophosphate (THZ-P) and 2-methyl-4-amino-5-hydroxymethyl pyrimidine pyrophosphate (HMP-PP) to form thiamine monophosphate (TMP).</text>
</comment>
<dbReference type="GO" id="GO:0000287">
    <property type="term" value="F:magnesium ion binding"/>
    <property type="evidence" value="ECO:0007669"/>
    <property type="project" value="UniProtKB-UniRule"/>
</dbReference>
<comment type="catalytic activity">
    <reaction evidence="6 9 10">
        <text>4-methyl-5-(2-phosphooxyethyl)-thiazole + 4-amino-2-methyl-5-(diphosphooxymethyl)pyrimidine + H(+) = thiamine phosphate + diphosphate</text>
        <dbReference type="Rhea" id="RHEA:22328"/>
        <dbReference type="ChEBI" id="CHEBI:15378"/>
        <dbReference type="ChEBI" id="CHEBI:33019"/>
        <dbReference type="ChEBI" id="CHEBI:37575"/>
        <dbReference type="ChEBI" id="CHEBI:57841"/>
        <dbReference type="ChEBI" id="CHEBI:58296"/>
        <dbReference type="EC" id="2.5.1.3"/>
    </reaction>
</comment>
<evidence type="ECO:0000256" key="1">
    <source>
        <dbReference type="ARBA" id="ARBA00005165"/>
    </source>
</evidence>
<comment type="pathway">
    <text evidence="1 9 11">Cofactor biosynthesis; thiamine diphosphate biosynthesis; thiamine phosphate from 4-amino-2-methyl-5-diphosphomethylpyrimidine and 4-methyl-5-(2-phosphoethyl)-thiazole: step 1/1.</text>
</comment>
<reference evidence="13 14" key="1">
    <citation type="submission" date="2019-03" db="EMBL/GenBank/DDBJ databases">
        <title>Genomic Encyclopedia of Type Strains, Phase IV (KMG-IV): sequencing the most valuable type-strain genomes for metagenomic binning, comparative biology and taxonomic classification.</title>
        <authorList>
            <person name="Goeker M."/>
        </authorList>
    </citation>
    <scope>NUCLEOTIDE SEQUENCE [LARGE SCALE GENOMIC DNA]</scope>
    <source>
        <strain evidence="13 14">DSM 100309</strain>
    </source>
</reference>
<proteinExistence type="inferred from homology"/>
<organism evidence="13 14">
    <name type="scientific">Sulfurirhabdus autotrophica</name>
    <dbReference type="NCBI Taxonomy" id="1706046"/>
    <lineage>
        <taxon>Bacteria</taxon>
        <taxon>Pseudomonadati</taxon>
        <taxon>Pseudomonadota</taxon>
        <taxon>Betaproteobacteria</taxon>
        <taxon>Nitrosomonadales</taxon>
        <taxon>Sulfuricellaceae</taxon>
        <taxon>Sulfurirhabdus</taxon>
    </lineage>
</organism>
<dbReference type="GO" id="GO:0009228">
    <property type="term" value="P:thiamine biosynthetic process"/>
    <property type="evidence" value="ECO:0007669"/>
    <property type="project" value="UniProtKB-KW"/>
</dbReference>
<dbReference type="InterPro" id="IPR034291">
    <property type="entry name" value="TMP_synthase"/>
</dbReference>
<feature type="binding site" evidence="9">
    <location>
        <position position="139"/>
    </location>
    <ligand>
        <name>4-amino-2-methyl-5-(diphosphooxymethyl)pyrimidine</name>
        <dbReference type="ChEBI" id="CHEBI:57841"/>
    </ligand>
</feature>
<feature type="binding site" evidence="9">
    <location>
        <begin position="186"/>
        <end position="187"/>
    </location>
    <ligand>
        <name>2-[(2R,5Z)-2-carboxy-4-methylthiazol-5(2H)-ylidene]ethyl phosphate</name>
        <dbReference type="ChEBI" id="CHEBI:62899"/>
    </ligand>
</feature>
<dbReference type="CDD" id="cd00564">
    <property type="entry name" value="TMP_TenI"/>
    <property type="match status" value="1"/>
</dbReference>
<evidence type="ECO:0000256" key="5">
    <source>
        <dbReference type="ARBA" id="ARBA00022977"/>
    </source>
</evidence>
<dbReference type="PANTHER" id="PTHR20857:SF15">
    <property type="entry name" value="THIAMINE-PHOSPHATE SYNTHASE"/>
    <property type="match status" value="1"/>
</dbReference>
<keyword evidence="5 9" id="KW-0784">Thiamine biosynthesis</keyword>
<feature type="binding site" evidence="9">
    <location>
        <begin position="38"/>
        <end position="42"/>
    </location>
    <ligand>
        <name>4-amino-2-methyl-5-(diphosphooxymethyl)pyrimidine</name>
        <dbReference type="ChEBI" id="CHEBI:57841"/>
    </ligand>
</feature>
<dbReference type="GO" id="GO:0005737">
    <property type="term" value="C:cytoplasm"/>
    <property type="evidence" value="ECO:0007669"/>
    <property type="project" value="TreeGrafter"/>
</dbReference>
<name>A0A4R3XRX8_9PROT</name>